<evidence type="ECO:0000256" key="1">
    <source>
        <dbReference type="ARBA" id="ARBA00012552"/>
    </source>
</evidence>
<gene>
    <name evidence="13" type="ORF">K490DRAFT_72012</name>
</gene>
<feature type="domain" description="Helicase C-terminal" evidence="11">
    <location>
        <begin position="396"/>
        <end position="560"/>
    </location>
</feature>
<evidence type="ECO:0000259" key="10">
    <source>
        <dbReference type="PROSITE" id="PS51192"/>
    </source>
</evidence>
<dbReference type="PROSITE" id="PS00039">
    <property type="entry name" value="DEAD_ATP_HELICASE"/>
    <property type="match status" value="1"/>
</dbReference>
<dbReference type="GO" id="GO:0016787">
    <property type="term" value="F:hydrolase activity"/>
    <property type="evidence" value="ECO:0007669"/>
    <property type="project" value="UniProtKB-KW"/>
</dbReference>
<comment type="similarity">
    <text evidence="8">Belongs to the DEAD box helicase family.</text>
</comment>
<dbReference type="InterPro" id="IPR011545">
    <property type="entry name" value="DEAD/DEAH_box_helicase_dom"/>
</dbReference>
<dbReference type="Proteomes" id="UP000799776">
    <property type="component" value="Unassembled WGS sequence"/>
</dbReference>
<keyword evidence="4 8" id="KW-0347">Helicase</keyword>
<dbReference type="PANTHER" id="PTHR47958">
    <property type="entry name" value="ATP-DEPENDENT RNA HELICASE DBP3"/>
    <property type="match status" value="1"/>
</dbReference>
<evidence type="ECO:0000313" key="13">
    <source>
        <dbReference type="EMBL" id="KAF2090436.1"/>
    </source>
</evidence>
<evidence type="ECO:0000313" key="14">
    <source>
        <dbReference type="Proteomes" id="UP000799776"/>
    </source>
</evidence>
<accession>A0A9P4I212</accession>
<evidence type="ECO:0000256" key="6">
    <source>
        <dbReference type="ARBA" id="ARBA00047984"/>
    </source>
</evidence>
<dbReference type="InterPro" id="IPR014001">
    <property type="entry name" value="Helicase_ATP-bd"/>
</dbReference>
<evidence type="ECO:0000256" key="8">
    <source>
        <dbReference type="RuleBase" id="RU000492"/>
    </source>
</evidence>
<dbReference type="SUPFAM" id="SSF52540">
    <property type="entry name" value="P-loop containing nucleoside triphosphate hydrolases"/>
    <property type="match status" value="1"/>
</dbReference>
<proteinExistence type="inferred from homology"/>
<dbReference type="AlphaFoldDB" id="A0A9P4I212"/>
<keyword evidence="14" id="KW-1185">Reference proteome</keyword>
<dbReference type="FunFam" id="3.40.50.300:FF:000008">
    <property type="entry name" value="ATP-dependent RNA helicase RhlB"/>
    <property type="match status" value="1"/>
</dbReference>
<protein>
    <recommendedName>
        <fullName evidence="1">RNA helicase</fullName>
        <ecNumber evidence="1">3.6.4.13</ecNumber>
    </recommendedName>
</protein>
<dbReference type="GO" id="GO:0003676">
    <property type="term" value="F:nucleic acid binding"/>
    <property type="evidence" value="ECO:0007669"/>
    <property type="project" value="InterPro"/>
</dbReference>
<dbReference type="SMART" id="SM00490">
    <property type="entry name" value="HELICc"/>
    <property type="match status" value="1"/>
</dbReference>
<dbReference type="EC" id="3.6.4.13" evidence="1"/>
<feature type="region of interest" description="Disordered" evidence="9">
    <location>
        <begin position="1"/>
        <end position="47"/>
    </location>
</feature>
<dbReference type="PROSITE" id="PS51194">
    <property type="entry name" value="HELICASE_CTER"/>
    <property type="match status" value="1"/>
</dbReference>
<dbReference type="SMART" id="SM00487">
    <property type="entry name" value="DEXDc"/>
    <property type="match status" value="1"/>
</dbReference>
<dbReference type="OrthoDB" id="196131at2759"/>
<evidence type="ECO:0000256" key="9">
    <source>
        <dbReference type="SAM" id="MobiDB-lite"/>
    </source>
</evidence>
<name>A0A9P4I212_9PEZI</name>
<feature type="compositionally biased region" description="Acidic residues" evidence="9">
    <location>
        <begin position="564"/>
        <end position="583"/>
    </location>
</feature>
<evidence type="ECO:0000256" key="3">
    <source>
        <dbReference type="ARBA" id="ARBA00022801"/>
    </source>
</evidence>
<evidence type="ECO:0000259" key="12">
    <source>
        <dbReference type="PROSITE" id="PS51195"/>
    </source>
</evidence>
<reference evidence="13" key="1">
    <citation type="journal article" date="2020" name="Stud. Mycol.">
        <title>101 Dothideomycetes genomes: a test case for predicting lifestyles and emergence of pathogens.</title>
        <authorList>
            <person name="Haridas S."/>
            <person name="Albert R."/>
            <person name="Binder M."/>
            <person name="Bloem J."/>
            <person name="Labutti K."/>
            <person name="Salamov A."/>
            <person name="Andreopoulos B."/>
            <person name="Baker S."/>
            <person name="Barry K."/>
            <person name="Bills G."/>
            <person name="Bluhm B."/>
            <person name="Cannon C."/>
            <person name="Castanera R."/>
            <person name="Culley D."/>
            <person name="Daum C."/>
            <person name="Ezra D."/>
            <person name="Gonzalez J."/>
            <person name="Henrissat B."/>
            <person name="Kuo A."/>
            <person name="Liang C."/>
            <person name="Lipzen A."/>
            <person name="Lutzoni F."/>
            <person name="Magnuson J."/>
            <person name="Mondo S."/>
            <person name="Nolan M."/>
            <person name="Ohm R."/>
            <person name="Pangilinan J."/>
            <person name="Park H.-J."/>
            <person name="Ramirez L."/>
            <person name="Alfaro M."/>
            <person name="Sun H."/>
            <person name="Tritt A."/>
            <person name="Yoshinaga Y."/>
            <person name="Zwiers L.-H."/>
            <person name="Turgeon B."/>
            <person name="Goodwin S."/>
            <person name="Spatafora J."/>
            <person name="Crous P."/>
            <person name="Grigoriev I."/>
        </authorList>
    </citation>
    <scope>NUCLEOTIDE SEQUENCE</scope>
    <source>
        <strain evidence="13">CBS 121410</strain>
    </source>
</reference>
<dbReference type="InterPro" id="IPR027417">
    <property type="entry name" value="P-loop_NTPase"/>
</dbReference>
<dbReference type="GO" id="GO:0003724">
    <property type="term" value="F:RNA helicase activity"/>
    <property type="evidence" value="ECO:0007669"/>
    <property type="project" value="UniProtKB-EC"/>
</dbReference>
<evidence type="ECO:0000256" key="5">
    <source>
        <dbReference type="ARBA" id="ARBA00022840"/>
    </source>
</evidence>
<feature type="region of interest" description="Disordered" evidence="9">
    <location>
        <begin position="558"/>
        <end position="610"/>
    </location>
</feature>
<dbReference type="EMBL" id="ML978713">
    <property type="protein sequence ID" value="KAF2090436.1"/>
    <property type="molecule type" value="Genomic_DNA"/>
</dbReference>
<dbReference type="PROSITE" id="PS51192">
    <property type="entry name" value="HELICASE_ATP_BIND_1"/>
    <property type="match status" value="1"/>
</dbReference>
<dbReference type="InterPro" id="IPR001650">
    <property type="entry name" value="Helicase_C-like"/>
</dbReference>
<evidence type="ECO:0000256" key="2">
    <source>
        <dbReference type="ARBA" id="ARBA00022741"/>
    </source>
</evidence>
<keyword evidence="2 8" id="KW-0547">Nucleotide-binding</keyword>
<organism evidence="13 14">
    <name type="scientific">Saccharata proteae CBS 121410</name>
    <dbReference type="NCBI Taxonomy" id="1314787"/>
    <lineage>
        <taxon>Eukaryota</taxon>
        <taxon>Fungi</taxon>
        <taxon>Dikarya</taxon>
        <taxon>Ascomycota</taxon>
        <taxon>Pezizomycotina</taxon>
        <taxon>Dothideomycetes</taxon>
        <taxon>Dothideomycetes incertae sedis</taxon>
        <taxon>Botryosphaeriales</taxon>
        <taxon>Saccharataceae</taxon>
        <taxon>Saccharata</taxon>
    </lineage>
</organism>
<feature type="domain" description="Helicase ATP-binding" evidence="10">
    <location>
        <begin position="186"/>
        <end position="384"/>
    </location>
</feature>
<evidence type="ECO:0000256" key="4">
    <source>
        <dbReference type="ARBA" id="ARBA00022806"/>
    </source>
</evidence>
<evidence type="ECO:0000259" key="11">
    <source>
        <dbReference type="PROSITE" id="PS51194"/>
    </source>
</evidence>
<dbReference type="GO" id="GO:0005524">
    <property type="term" value="F:ATP binding"/>
    <property type="evidence" value="ECO:0007669"/>
    <property type="project" value="UniProtKB-KW"/>
</dbReference>
<dbReference type="Gene3D" id="3.40.50.300">
    <property type="entry name" value="P-loop containing nucleotide triphosphate hydrolases"/>
    <property type="match status" value="2"/>
</dbReference>
<keyword evidence="3 8" id="KW-0378">Hydrolase</keyword>
<evidence type="ECO:0000256" key="7">
    <source>
        <dbReference type="PROSITE-ProRule" id="PRU00552"/>
    </source>
</evidence>
<feature type="domain" description="DEAD-box RNA helicase Q" evidence="12">
    <location>
        <begin position="155"/>
        <end position="183"/>
    </location>
</feature>
<comment type="catalytic activity">
    <reaction evidence="6">
        <text>ATP + H2O = ADP + phosphate + H(+)</text>
        <dbReference type="Rhea" id="RHEA:13065"/>
        <dbReference type="ChEBI" id="CHEBI:15377"/>
        <dbReference type="ChEBI" id="CHEBI:15378"/>
        <dbReference type="ChEBI" id="CHEBI:30616"/>
        <dbReference type="ChEBI" id="CHEBI:43474"/>
        <dbReference type="ChEBI" id="CHEBI:456216"/>
        <dbReference type="EC" id="3.6.4.13"/>
    </reaction>
</comment>
<dbReference type="Pfam" id="PF00270">
    <property type="entry name" value="DEAD"/>
    <property type="match status" value="1"/>
</dbReference>
<keyword evidence="5 8" id="KW-0067">ATP-binding</keyword>
<dbReference type="Pfam" id="PF00271">
    <property type="entry name" value="Helicase_C"/>
    <property type="match status" value="1"/>
</dbReference>
<dbReference type="PROSITE" id="PS51195">
    <property type="entry name" value="Q_MOTIF"/>
    <property type="match status" value="1"/>
</dbReference>
<comment type="caution">
    <text evidence="13">The sequence shown here is derived from an EMBL/GenBank/DDBJ whole genome shotgun (WGS) entry which is preliminary data.</text>
</comment>
<sequence>MSDMWNSAPSPAASDDFDDKVDAGDKAEDDDSATFDPTPLPEPIEREGALERAQAHGFKPRKDYNYEVYIAQAGGPGAAEGESARNNVPGYLEPSWAATAARYEWNDEHGDVAPRIPALEKALFRTENATKAGQLLASYDSFTANCDGAQVKPINKFEDAGLHPVILDNIELCGYQRVLPVQSFVIPAVLQGYDVIGIAQTGSGKTAAYLIPILSRLMGKADKLAAPRPNIFDPGYDPKIHKVRAEPLVLIVVPTRELAVQIFDETRRLAYRSKLRPCVIYGGGPTGSQREELQKGCDILVCTAGRLCDFMDKPELLSLKRVKYTVLDEADELVTPDWEPERKKFISGGDVNEDDDHIYLMFSATFSKEHRKMAREFLAEEHCRVRIGRAGSTLPNITQEVIYVPREQKQRALYDLLFSKPPARTIIFVNGRNEADRVEDFLFNMQLPSTAMHSGRSQLEREDAIRGFKSGSVPILVTTGVSARGLDIANVMHVINYDLPSTDHGGIDEYVHRIGRTGRIGHTGHATSFYNERNEDLAEDLVKILLEANQEIPDFLSRFKPEDPEALEFEDDTGSEDNEEDEGGAVGFEPAQEGFQPVAEDTGADALNWD</sequence>
<dbReference type="InterPro" id="IPR000629">
    <property type="entry name" value="RNA-helicase_DEAD-box_CS"/>
</dbReference>
<dbReference type="InterPro" id="IPR014014">
    <property type="entry name" value="RNA_helicase_DEAD_Q_motif"/>
</dbReference>
<feature type="short sequence motif" description="Q motif" evidence="7">
    <location>
        <begin position="155"/>
        <end position="183"/>
    </location>
</feature>
<dbReference type="CDD" id="cd18787">
    <property type="entry name" value="SF2_C_DEAD"/>
    <property type="match status" value="1"/>
</dbReference>